<keyword evidence="1" id="KW-0472">Membrane</keyword>
<name>A0AAW8NCC6_PSEOX</name>
<feature type="transmembrane region" description="Helical" evidence="1">
    <location>
        <begin position="47"/>
        <end position="71"/>
    </location>
</feature>
<reference evidence="2" key="1">
    <citation type="submission" date="2023-07" db="EMBL/GenBank/DDBJ databases">
        <title>Sorghum-associated microbial communities from plants grown in Nebraska, USA.</title>
        <authorList>
            <person name="Schachtman D."/>
        </authorList>
    </citation>
    <scope>NUCLEOTIDE SEQUENCE</scope>
    <source>
        <strain evidence="2">BE261</strain>
    </source>
</reference>
<protein>
    <submittedName>
        <fullName evidence="2">Peptidoglycan/LPS O-acetylase OafA/YrhL</fullName>
    </submittedName>
</protein>
<dbReference type="EMBL" id="JAVDWN010000007">
    <property type="protein sequence ID" value="MDR7164269.1"/>
    <property type="molecule type" value="Genomic_DNA"/>
</dbReference>
<feature type="transmembrane region" description="Helical" evidence="1">
    <location>
        <begin position="177"/>
        <end position="204"/>
    </location>
</feature>
<comment type="caution">
    <text evidence="2">The sequence shown here is derived from an EMBL/GenBank/DDBJ whole genome shotgun (WGS) entry which is preliminary data.</text>
</comment>
<organism evidence="2 3">
    <name type="scientific">Pseudarthrobacter oxydans</name>
    <name type="common">Arthrobacter oxydans</name>
    <dbReference type="NCBI Taxonomy" id="1671"/>
    <lineage>
        <taxon>Bacteria</taxon>
        <taxon>Bacillati</taxon>
        <taxon>Actinomycetota</taxon>
        <taxon>Actinomycetes</taxon>
        <taxon>Micrococcales</taxon>
        <taxon>Micrococcaceae</taxon>
        <taxon>Pseudarthrobacter</taxon>
    </lineage>
</organism>
<accession>A0AAW8NCC6</accession>
<gene>
    <name evidence="2" type="ORF">J2X12_002298</name>
</gene>
<feature type="transmembrane region" description="Helical" evidence="1">
    <location>
        <begin position="114"/>
        <end position="136"/>
    </location>
</feature>
<evidence type="ECO:0000313" key="2">
    <source>
        <dbReference type="EMBL" id="MDR7164269.1"/>
    </source>
</evidence>
<dbReference type="GeneID" id="97423035"/>
<dbReference type="Proteomes" id="UP001262032">
    <property type="component" value="Unassembled WGS sequence"/>
</dbReference>
<keyword evidence="1" id="KW-1133">Transmembrane helix</keyword>
<dbReference type="RefSeq" id="WP_310112631.1">
    <property type="nucleotide sequence ID" value="NZ_JAVDTN010000008.1"/>
</dbReference>
<feature type="transmembrane region" description="Helical" evidence="1">
    <location>
        <begin position="83"/>
        <end position="102"/>
    </location>
</feature>
<dbReference type="AlphaFoldDB" id="A0AAW8NCC6"/>
<feature type="transmembrane region" description="Helical" evidence="1">
    <location>
        <begin position="148"/>
        <end position="171"/>
    </location>
</feature>
<keyword evidence="1" id="KW-0812">Transmembrane</keyword>
<proteinExistence type="predicted"/>
<evidence type="ECO:0000256" key="1">
    <source>
        <dbReference type="SAM" id="Phobius"/>
    </source>
</evidence>
<sequence>MAAEGSVATHGNTFLARWVGWVGYGEALGFLAPATAQFVSAAVWPTAAVPLLVLAGLVEGAVLGWFQVRVLRTRLPAVSARRWVLLTAAGAVVAWTVGLTFFGNGSWKGWPAAAQIITGTGAAVVLLASIGCAQWFELRRHVPRAWRWIAGSAAAWALGLGVFMAVATPLWQPGQDLWLTAAIGMGAAVLMALAMAAVTGLVLVRLLPTP</sequence>
<evidence type="ECO:0000313" key="3">
    <source>
        <dbReference type="Proteomes" id="UP001262032"/>
    </source>
</evidence>